<comment type="similarity">
    <text evidence="1">Belongs to the low molecular weight phosphotyrosine protein phosphatase family.</text>
</comment>
<feature type="active site" description="Proton donor" evidence="5">
    <location>
        <position position="125"/>
    </location>
</feature>
<reference evidence="7" key="1">
    <citation type="journal article" date="2014" name="Int. J. Syst. Evol. Microbiol.">
        <title>Complete genome sequence of Corynebacterium casei LMG S-19264T (=DSM 44701T), isolated from a smear-ripened cheese.</title>
        <authorList>
            <consortium name="US DOE Joint Genome Institute (JGI-PGF)"/>
            <person name="Walter F."/>
            <person name="Albersmeier A."/>
            <person name="Kalinowski J."/>
            <person name="Ruckert C."/>
        </authorList>
    </citation>
    <scope>NUCLEOTIDE SEQUENCE</scope>
    <source>
        <strain evidence="7">KCTC 23430</strain>
    </source>
</reference>
<evidence type="ECO:0000256" key="1">
    <source>
        <dbReference type="ARBA" id="ARBA00011063"/>
    </source>
</evidence>
<accession>A0A918XGS9</accession>
<keyword evidence="8" id="KW-1185">Reference proteome</keyword>
<feature type="active site" description="Nucleophile" evidence="5">
    <location>
        <position position="9"/>
    </location>
</feature>
<dbReference type="InterPro" id="IPR036196">
    <property type="entry name" value="Ptyr_pPase_sf"/>
</dbReference>
<organism evidence="7 8">
    <name type="scientific">Parahalioglobus pacificus</name>
    <dbReference type="NCBI Taxonomy" id="930806"/>
    <lineage>
        <taxon>Bacteria</taxon>
        <taxon>Pseudomonadati</taxon>
        <taxon>Pseudomonadota</taxon>
        <taxon>Gammaproteobacteria</taxon>
        <taxon>Cellvibrionales</taxon>
        <taxon>Halieaceae</taxon>
        <taxon>Parahalioglobus</taxon>
    </lineage>
</organism>
<dbReference type="Gene3D" id="3.40.50.2300">
    <property type="match status" value="1"/>
</dbReference>
<dbReference type="EC" id="3.1.3.48" evidence="2"/>
<dbReference type="SMART" id="SM00226">
    <property type="entry name" value="LMWPc"/>
    <property type="match status" value="1"/>
</dbReference>
<feature type="active site" evidence="5">
    <location>
        <position position="15"/>
    </location>
</feature>
<feature type="domain" description="Phosphotyrosine protein phosphatase I" evidence="6">
    <location>
        <begin position="3"/>
        <end position="151"/>
    </location>
</feature>
<dbReference type="InterPro" id="IPR050438">
    <property type="entry name" value="LMW_PTPase"/>
</dbReference>
<dbReference type="GO" id="GO:0004725">
    <property type="term" value="F:protein tyrosine phosphatase activity"/>
    <property type="evidence" value="ECO:0007669"/>
    <property type="project" value="UniProtKB-EC"/>
</dbReference>
<evidence type="ECO:0000313" key="8">
    <source>
        <dbReference type="Proteomes" id="UP000644693"/>
    </source>
</evidence>
<keyword evidence="3" id="KW-0378">Hydrolase</keyword>
<keyword evidence="4" id="KW-0904">Protein phosphatase</keyword>
<comment type="caution">
    <text evidence="7">The sequence shown here is derived from an EMBL/GenBank/DDBJ whole genome shotgun (WGS) entry which is preliminary data.</text>
</comment>
<dbReference type="FunFam" id="3.40.50.2300:FF:000113">
    <property type="entry name" value="Low molecular weight protein-tyrosine-phosphatase"/>
    <property type="match status" value="1"/>
</dbReference>
<evidence type="ECO:0000313" key="7">
    <source>
        <dbReference type="EMBL" id="GHD30067.1"/>
    </source>
</evidence>
<name>A0A918XGS9_9GAMM</name>
<protein>
    <recommendedName>
        <fullName evidence="2">protein-tyrosine-phosphatase</fullName>
        <ecNumber evidence="2">3.1.3.48</ecNumber>
    </recommendedName>
</protein>
<dbReference type="Pfam" id="PF01451">
    <property type="entry name" value="LMWPc"/>
    <property type="match status" value="1"/>
</dbReference>
<dbReference type="SUPFAM" id="SSF52788">
    <property type="entry name" value="Phosphotyrosine protein phosphatases I"/>
    <property type="match status" value="1"/>
</dbReference>
<reference evidence="7" key="2">
    <citation type="submission" date="2020-09" db="EMBL/GenBank/DDBJ databases">
        <authorList>
            <person name="Sun Q."/>
            <person name="Kim S."/>
        </authorList>
    </citation>
    <scope>NUCLEOTIDE SEQUENCE</scope>
    <source>
        <strain evidence="7">KCTC 23430</strain>
    </source>
</reference>
<dbReference type="AlphaFoldDB" id="A0A918XGS9"/>
<evidence type="ECO:0000256" key="4">
    <source>
        <dbReference type="ARBA" id="ARBA00022912"/>
    </source>
</evidence>
<evidence type="ECO:0000256" key="5">
    <source>
        <dbReference type="PIRSR" id="PIRSR617867-1"/>
    </source>
</evidence>
<dbReference type="InterPro" id="IPR017867">
    <property type="entry name" value="Tyr_phospatase_low_mol_wt"/>
</dbReference>
<dbReference type="CDD" id="cd16343">
    <property type="entry name" value="LMWPTP"/>
    <property type="match status" value="1"/>
</dbReference>
<evidence type="ECO:0000256" key="2">
    <source>
        <dbReference type="ARBA" id="ARBA00013064"/>
    </source>
</evidence>
<dbReference type="PRINTS" id="PR00719">
    <property type="entry name" value="LMWPTPASE"/>
</dbReference>
<dbReference type="EMBL" id="BMYM01000001">
    <property type="protein sequence ID" value="GHD30067.1"/>
    <property type="molecule type" value="Genomic_DNA"/>
</dbReference>
<gene>
    <name evidence="7" type="primary">ptpA</name>
    <name evidence="7" type="ORF">GCM10007053_11440</name>
</gene>
<dbReference type="InterPro" id="IPR023485">
    <property type="entry name" value="Ptyr_pPase"/>
</dbReference>
<proteinExistence type="inferred from homology"/>
<evidence type="ECO:0000259" key="6">
    <source>
        <dbReference type="SMART" id="SM00226"/>
    </source>
</evidence>
<sequence>MRASVLFVCLGNICRSPTAHGVLEAMVRSAGLQDSIDVDSCGTGAWHAGEAPDRRATLAAAVRGYDLSPLRARQVTADDFHRFDYILAMDSSNLSDLKAMCPDHLQQKIGLFLDFGDSSETEVPDPYYGADDGFEHVLDLVENASRALLKEVPRAG</sequence>
<dbReference type="Proteomes" id="UP000644693">
    <property type="component" value="Unassembled WGS sequence"/>
</dbReference>
<dbReference type="PANTHER" id="PTHR11717">
    <property type="entry name" value="LOW MOLECULAR WEIGHT PROTEIN TYROSINE PHOSPHATASE"/>
    <property type="match status" value="1"/>
</dbReference>
<evidence type="ECO:0000256" key="3">
    <source>
        <dbReference type="ARBA" id="ARBA00022801"/>
    </source>
</evidence>
<dbReference type="RefSeq" id="WP_189475993.1">
    <property type="nucleotide sequence ID" value="NZ_BMYM01000001.1"/>
</dbReference>
<dbReference type="PANTHER" id="PTHR11717:SF7">
    <property type="entry name" value="LOW MOLECULAR WEIGHT PHOSPHOTYROSINE PROTEIN PHOSPHATASE"/>
    <property type="match status" value="1"/>
</dbReference>